<comment type="similarity">
    <text evidence="2">Belongs to the krueppel C2H2-type zinc-finger protein family.</text>
</comment>
<feature type="domain" description="C2H2-type" evidence="13">
    <location>
        <begin position="1066"/>
        <end position="1093"/>
    </location>
</feature>
<feature type="compositionally biased region" description="Polar residues" evidence="12">
    <location>
        <begin position="450"/>
        <end position="472"/>
    </location>
</feature>
<dbReference type="GO" id="GO:0003677">
    <property type="term" value="F:DNA binding"/>
    <property type="evidence" value="ECO:0007669"/>
    <property type="project" value="UniProtKB-KW"/>
</dbReference>
<protein>
    <recommendedName>
        <fullName evidence="13">C2H2-type domain-containing protein</fullName>
    </recommendedName>
</protein>
<dbReference type="PANTHER" id="PTHR24406">
    <property type="entry name" value="TRANSCRIPTIONAL REPRESSOR CTCFL-RELATED"/>
    <property type="match status" value="1"/>
</dbReference>
<organism evidence="14 15">
    <name type="scientific">Anopheles albimanus</name>
    <name type="common">New world malaria mosquito</name>
    <dbReference type="NCBI Taxonomy" id="7167"/>
    <lineage>
        <taxon>Eukaryota</taxon>
        <taxon>Metazoa</taxon>
        <taxon>Ecdysozoa</taxon>
        <taxon>Arthropoda</taxon>
        <taxon>Hexapoda</taxon>
        <taxon>Insecta</taxon>
        <taxon>Pterygota</taxon>
        <taxon>Neoptera</taxon>
        <taxon>Endopterygota</taxon>
        <taxon>Diptera</taxon>
        <taxon>Nematocera</taxon>
        <taxon>Culicoidea</taxon>
        <taxon>Culicidae</taxon>
        <taxon>Anophelinae</taxon>
        <taxon>Anopheles</taxon>
    </lineage>
</organism>
<evidence type="ECO:0000256" key="12">
    <source>
        <dbReference type="SAM" id="MobiDB-lite"/>
    </source>
</evidence>
<dbReference type="InterPro" id="IPR036236">
    <property type="entry name" value="Znf_C2H2_sf"/>
</dbReference>
<evidence type="ECO:0000256" key="1">
    <source>
        <dbReference type="ARBA" id="ARBA00004123"/>
    </source>
</evidence>
<dbReference type="FunFam" id="3.30.160.60:FF:000065">
    <property type="entry name" value="B-cell CLL/lymphoma 6, member B"/>
    <property type="match status" value="1"/>
</dbReference>
<reference evidence="14" key="2">
    <citation type="submission" date="2022-08" db="UniProtKB">
        <authorList>
            <consortium name="EnsemblMetazoa"/>
        </authorList>
    </citation>
    <scope>IDENTIFICATION</scope>
    <source>
        <strain evidence="14">STECLA/ALBI9_A</strain>
    </source>
</reference>
<dbReference type="FunFam" id="3.30.160.60:FF:000075">
    <property type="entry name" value="Putative zinc finger protein 536"/>
    <property type="match status" value="1"/>
</dbReference>
<evidence type="ECO:0000256" key="6">
    <source>
        <dbReference type="ARBA" id="ARBA00022833"/>
    </source>
</evidence>
<evidence type="ECO:0000259" key="13">
    <source>
        <dbReference type="PROSITE" id="PS50157"/>
    </source>
</evidence>
<keyword evidence="5 11" id="KW-0863">Zinc-finger</keyword>
<keyword evidence="15" id="KW-1185">Reference proteome</keyword>
<feature type="domain" description="C2H2-type" evidence="13">
    <location>
        <begin position="981"/>
        <end position="1009"/>
    </location>
</feature>
<evidence type="ECO:0000256" key="11">
    <source>
        <dbReference type="PROSITE-ProRule" id="PRU00042"/>
    </source>
</evidence>
<evidence type="ECO:0000256" key="7">
    <source>
        <dbReference type="ARBA" id="ARBA00023015"/>
    </source>
</evidence>
<evidence type="ECO:0000256" key="8">
    <source>
        <dbReference type="ARBA" id="ARBA00023125"/>
    </source>
</evidence>
<keyword evidence="7" id="KW-0805">Transcription regulation</keyword>
<dbReference type="OrthoDB" id="6077919at2759"/>
<feature type="domain" description="C2H2-type" evidence="13">
    <location>
        <begin position="485"/>
        <end position="512"/>
    </location>
</feature>
<evidence type="ECO:0000256" key="5">
    <source>
        <dbReference type="ARBA" id="ARBA00022771"/>
    </source>
</evidence>
<dbReference type="InterPro" id="IPR050888">
    <property type="entry name" value="ZnF_C2H2-type_TF"/>
</dbReference>
<reference evidence="14 15" key="1">
    <citation type="journal article" date="2017" name="G3 (Bethesda)">
        <title>The Physical Genome Mapping of Anopheles albimanus Corrected Scaffold Misassemblies and Identified Interarm Rearrangements in Genus Anopheles.</title>
        <authorList>
            <person name="Artemov G.N."/>
            <person name="Peery A.N."/>
            <person name="Jiang X."/>
            <person name="Tu Z."/>
            <person name="Stegniy V.N."/>
            <person name="Sharakhova M.V."/>
            <person name="Sharakhov I.V."/>
        </authorList>
    </citation>
    <scope>NUCLEOTIDE SEQUENCE [LARGE SCALE GENOMIC DNA]</scope>
    <source>
        <strain evidence="14 15">ALBI9_A</strain>
    </source>
</reference>
<feature type="compositionally biased region" description="Acidic residues" evidence="12">
    <location>
        <begin position="849"/>
        <end position="869"/>
    </location>
</feature>
<dbReference type="Gene3D" id="3.30.160.60">
    <property type="entry name" value="Classic Zinc Finger"/>
    <property type="match status" value="6"/>
</dbReference>
<sequence length="1140" mass="125683">MASSLHHGNMDHLEHQDEHELKMNLSKELLRSGMAAVESSAIQFIESAPVGNHTREQEYIESSLLGTDLLSSHLPTHMLNDYITSVPCSSSGTLNSLQPTMLEHHYRTFLSDDLQSLVEVTGIQPVSDPGDRKLFQQYGNKSSTNPLGSSNETAVIVTGSKEIPSFGTITTYDKLLNMAQPPSPIPGGLAQISGAIDGYVHFALTGGETYDLIGNSITTSHHHPELHDVHNPYGLHHLHHHTQHHHHQQQQQQHTQNAKELPVMVNTSIALGQSFIPCSQSSLQPSDASTMKMLSNTIIPATTTIAEPAHLHDGTTLSIPPLRSQPEHSKSYYSSSHLPSFLTSKDRSNVSLVDATVLNDIGSEVSDTEARIEEADTDCLTSMDISSQTMPLTASESINLPHKKRLSKKLGDTKDTSSSGEPNPPTSVSNETRVTVIATESTALPDEASPQPTMLQSGQIQPDDSNTTKSVESLSRQESATIVCFSCQLCGQLFQDQLLFFTHLKTHYEPENTGSKKDADVEKRIDLAESIDASQLEGKKPKPKLPRVKHTKMLKTDRVFKDSITAEPTPQNYESENNVTSGPMQTKPLLSCTQSASISNGIELDSGEFSETEDMLEGIRNVVQQTVDKDPAEDSCFNLEAKQWFTSSVAENTTECINDKQTMVAVSTVDGSATTIPSCDASTNVNASTSSFDMLFNKSQLGNNDPGLVETLETTHYQPLQTAPILELQQSDKCDLLLEPIEPKSLMDSDGKTAATGSPVFLAYASNLVPSMEEISEPFVKVQEVVPHHTDPSQVASIRCIPLPNLRNSVEGHDGGSADHTQTIYTNITPAADAEKEQTATSMEASLDDAMEEDSYLDEDNECDSEELENLSANEHEPVLDQTEENAKQSNRTHVKGKRKSRKVQLGDGTGATGHSQTKTTKYLCQVDGCGRQFNSNTAFQYHRLQHTGERPHKCTVCGKCFITCSALKVHERLHSGEKPYKCDQCGHCFRQWGDLKYHNISIHSNEKSHKCEFCGKQFARRYSLSLHRRIHTNEKNFICEYCNKGFRASTYLQTHRRIHTGEKPHQCTICDKKFRCHGDINRHLKTHERLKGKGKPQGQAIADTDDAPKVSQQRSNVIDLTKSKPKRAKKAAAKANTLD</sequence>
<proteinExistence type="inferred from homology"/>
<evidence type="ECO:0000256" key="3">
    <source>
        <dbReference type="ARBA" id="ARBA00022723"/>
    </source>
</evidence>
<dbReference type="FunFam" id="3.30.160.60:FF:000358">
    <property type="entry name" value="zinc finger protein 24"/>
    <property type="match status" value="1"/>
</dbReference>
<dbReference type="Pfam" id="PF00096">
    <property type="entry name" value="zf-C2H2"/>
    <property type="match status" value="4"/>
</dbReference>
<keyword evidence="9" id="KW-0804">Transcription</keyword>
<feature type="compositionally biased region" description="Polar residues" evidence="12">
    <location>
        <begin position="566"/>
        <end position="584"/>
    </location>
</feature>
<evidence type="ECO:0000313" key="14">
    <source>
        <dbReference type="EnsemblMetazoa" id="AALB000893-PA"/>
    </source>
</evidence>
<name>A0A8W7JAY3_ANOAL</name>
<dbReference type="GO" id="GO:0005634">
    <property type="term" value="C:nucleus"/>
    <property type="evidence" value="ECO:0007669"/>
    <property type="project" value="UniProtKB-SubCell"/>
</dbReference>
<dbReference type="RefSeq" id="XP_035782597.1">
    <property type="nucleotide sequence ID" value="XM_035926704.1"/>
</dbReference>
<feature type="region of interest" description="Disordered" evidence="12">
    <location>
        <begin position="375"/>
        <end position="472"/>
    </location>
</feature>
<keyword evidence="10" id="KW-0539">Nucleus</keyword>
<keyword evidence="8" id="KW-0238">DNA-binding</keyword>
<feature type="region of interest" description="Disordered" evidence="12">
    <location>
        <begin position="309"/>
        <end position="338"/>
    </location>
</feature>
<dbReference type="FunFam" id="3.30.160.60:FF:000100">
    <property type="entry name" value="Zinc finger 45-like"/>
    <property type="match status" value="1"/>
</dbReference>
<feature type="compositionally biased region" description="Basic residues" evidence="12">
    <location>
        <begin position="239"/>
        <end position="248"/>
    </location>
</feature>
<feature type="region of interest" description="Disordered" evidence="12">
    <location>
        <begin position="849"/>
        <end position="916"/>
    </location>
</feature>
<feature type="domain" description="C2H2-type" evidence="13">
    <location>
        <begin position="1038"/>
        <end position="1065"/>
    </location>
</feature>
<feature type="compositionally biased region" description="Polar residues" evidence="12">
    <location>
        <begin position="379"/>
        <end position="398"/>
    </location>
</feature>
<dbReference type="AlphaFoldDB" id="A0A8W7JAY3"/>
<dbReference type="SMART" id="SM00355">
    <property type="entry name" value="ZnF_C2H2"/>
    <property type="match status" value="7"/>
</dbReference>
<evidence type="ECO:0000256" key="2">
    <source>
        <dbReference type="ARBA" id="ARBA00006991"/>
    </source>
</evidence>
<feature type="region of interest" description="Disordered" evidence="12">
    <location>
        <begin position="1089"/>
        <end position="1140"/>
    </location>
</feature>
<dbReference type="Proteomes" id="UP000069272">
    <property type="component" value="Chromosome 2L"/>
</dbReference>
<feature type="region of interest" description="Disordered" evidence="12">
    <location>
        <begin position="561"/>
        <end position="588"/>
    </location>
</feature>
<dbReference type="FunFam" id="3.30.160.60:FF:000663">
    <property type="entry name" value="Zinc finger protein 45"/>
    <property type="match status" value="1"/>
</dbReference>
<feature type="domain" description="C2H2-type" evidence="13">
    <location>
        <begin position="923"/>
        <end position="952"/>
    </location>
</feature>
<dbReference type="InterPro" id="IPR013087">
    <property type="entry name" value="Znf_C2H2_type"/>
</dbReference>
<evidence type="ECO:0000256" key="9">
    <source>
        <dbReference type="ARBA" id="ARBA00023163"/>
    </source>
</evidence>
<keyword evidence="4" id="KW-0677">Repeat</keyword>
<feature type="region of interest" description="Disordered" evidence="12">
    <location>
        <begin position="239"/>
        <end position="258"/>
    </location>
</feature>
<evidence type="ECO:0000313" key="15">
    <source>
        <dbReference type="Proteomes" id="UP000069272"/>
    </source>
</evidence>
<feature type="compositionally biased region" description="Basic residues" evidence="12">
    <location>
        <begin position="1124"/>
        <end position="1133"/>
    </location>
</feature>
<comment type="subcellular location">
    <subcellularLocation>
        <location evidence="1">Nucleus</location>
    </subcellularLocation>
</comment>
<dbReference type="EnsemblMetazoa" id="AALB000893-RA">
    <property type="protein sequence ID" value="AALB000893-PA"/>
    <property type="gene ID" value="AALB000893"/>
</dbReference>
<evidence type="ECO:0000256" key="10">
    <source>
        <dbReference type="ARBA" id="ARBA00023242"/>
    </source>
</evidence>
<feature type="domain" description="C2H2-type" evidence="13">
    <location>
        <begin position="953"/>
        <end position="980"/>
    </location>
</feature>
<keyword evidence="3" id="KW-0479">Metal-binding</keyword>
<feature type="domain" description="C2H2-type" evidence="13">
    <location>
        <begin position="1010"/>
        <end position="1037"/>
    </location>
</feature>
<feature type="compositionally biased region" description="Basic residues" evidence="12">
    <location>
        <begin position="891"/>
        <end position="903"/>
    </location>
</feature>
<feature type="compositionally biased region" description="Polar residues" evidence="12">
    <location>
        <begin position="416"/>
        <end position="442"/>
    </location>
</feature>
<evidence type="ECO:0000256" key="4">
    <source>
        <dbReference type="ARBA" id="ARBA00022737"/>
    </source>
</evidence>
<dbReference type="SUPFAM" id="SSF57667">
    <property type="entry name" value="beta-beta-alpha zinc fingers"/>
    <property type="match status" value="3"/>
</dbReference>
<dbReference type="GO" id="GO:0008270">
    <property type="term" value="F:zinc ion binding"/>
    <property type="evidence" value="ECO:0007669"/>
    <property type="project" value="UniProtKB-KW"/>
</dbReference>
<dbReference type="KEGG" id="aali:118461415"/>
<dbReference type="GeneID" id="118461415"/>
<dbReference type="PROSITE" id="PS00028">
    <property type="entry name" value="ZINC_FINGER_C2H2_1"/>
    <property type="match status" value="7"/>
</dbReference>
<accession>A0A8W7JAY3</accession>
<keyword evidence="6" id="KW-0862">Zinc</keyword>
<dbReference type="PROSITE" id="PS50157">
    <property type="entry name" value="ZINC_FINGER_C2H2_2"/>
    <property type="match status" value="7"/>
</dbReference>